<comment type="caution">
    <text evidence="1">The sequence shown here is derived from an EMBL/GenBank/DDBJ whole genome shotgun (WGS) entry which is preliminary data.</text>
</comment>
<evidence type="ECO:0000313" key="1">
    <source>
        <dbReference type="EMBL" id="GET37538.1"/>
    </source>
</evidence>
<keyword evidence="2" id="KW-1185">Reference proteome</keyword>
<evidence type="ECO:0008006" key="3">
    <source>
        <dbReference type="Google" id="ProtNLM"/>
    </source>
</evidence>
<evidence type="ECO:0000313" key="2">
    <source>
        <dbReference type="Proteomes" id="UP001050975"/>
    </source>
</evidence>
<dbReference type="Proteomes" id="UP001050975">
    <property type="component" value="Unassembled WGS sequence"/>
</dbReference>
<dbReference type="AlphaFoldDB" id="A0AAV3X5H5"/>
<sequence length="67" mass="7908">MCCLFIFKYYYLRRFNEICFKDLVNQCFFGEGNYNMVFKQIKKIRVQAEVIKSCTALNPCYGAPSAQ</sequence>
<name>A0AAV3X5H5_9CYAN</name>
<reference evidence="1" key="1">
    <citation type="submission" date="2019-10" db="EMBL/GenBank/DDBJ databases">
        <title>Draft genome sequece of Microseira wollei NIES-4236.</title>
        <authorList>
            <person name="Yamaguchi H."/>
            <person name="Suzuki S."/>
            <person name="Kawachi M."/>
        </authorList>
    </citation>
    <scope>NUCLEOTIDE SEQUENCE</scope>
    <source>
        <strain evidence="1">NIES-4236</strain>
    </source>
</reference>
<organism evidence="1 2">
    <name type="scientific">Microseira wollei NIES-4236</name>
    <dbReference type="NCBI Taxonomy" id="2530354"/>
    <lineage>
        <taxon>Bacteria</taxon>
        <taxon>Bacillati</taxon>
        <taxon>Cyanobacteriota</taxon>
        <taxon>Cyanophyceae</taxon>
        <taxon>Oscillatoriophycideae</taxon>
        <taxon>Aerosakkonematales</taxon>
        <taxon>Aerosakkonemataceae</taxon>
        <taxon>Microseira</taxon>
    </lineage>
</organism>
<protein>
    <recommendedName>
        <fullName evidence="3">Transposase</fullName>
    </recommendedName>
</protein>
<accession>A0AAV3X5H5</accession>
<gene>
    <name evidence="1" type="ORF">MiSe_22910</name>
</gene>
<proteinExistence type="predicted"/>
<dbReference type="EMBL" id="BLAY01000030">
    <property type="protein sequence ID" value="GET37538.1"/>
    <property type="molecule type" value="Genomic_DNA"/>
</dbReference>